<gene>
    <name evidence="9" type="ORF">KASA_0Q09339G</name>
</gene>
<evidence type="ECO:0000313" key="10">
    <source>
        <dbReference type="Proteomes" id="UP000196158"/>
    </source>
</evidence>
<name>A0A1X7QYE5_9SACH</name>
<dbReference type="GO" id="GO:0001228">
    <property type="term" value="F:DNA-binding transcription activator activity, RNA polymerase II-specific"/>
    <property type="evidence" value="ECO:0007669"/>
    <property type="project" value="TreeGrafter"/>
</dbReference>
<dbReference type="InterPro" id="IPR036864">
    <property type="entry name" value="Zn2-C6_fun-type_DNA-bd_sf"/>
</dbReference>
<keyword evidence="6" id="KW-0539">Nucleus</keyword>
<dbReference type="GO" id="GO:0005634">
    <property type="term" value="C:nucleus"/>
    <property type="evidence" value="ECO:0007669"/>
    <property type="project" value="TreeGrafter"/>
</dbReference>
<feature type="compositionally biased region" description="Low complexity" evidence="7">
    <location>
        <begin position="119"/>
        <end position="130"/>
    </location>
</feature>
<evidence type="ECO:0000256" key="3">
    <source>
        <dbReference type="ARBA" id="ARBA00023015"/>
    </source>
</evidence>
<keyword evidence="1" id="KW-0479">Metal-binding</keyword>
<evidence type="ECO:0000256" key="4">
    <source>
        <dbReference type="ARBA" id="ARBA00023125"/>
    </source>
</evidence>
<organism evidence="9 10">
    <name type="scientific">Maudiozyma saulgeensis</name>
    <dbReference type="NCBI Taxonomy" id="1789683"/>
    <lineage>
        <taxon>Eukaryota</taxon>
        <taxon>Fungi</taxon>
        <taxon>Dikarya</taxon>
        <taxon>Ascomycota</taxon>
        <taxon>Saccharomycotina</taxon>
        <taxon>Saccharomycetes</taxon>
        <taxon>Saccharomycetales</taxon>
        <taxon>Saccharomycetaceae</taxon>
        <taxon>Maudiozyma</taxon>
    </lineage>
</organism>
<dbReference type="AlphaFoldDB" id="A0A1X7QYE5"/>
<keyword evidence="3" id="KW-0805">Transcription regulation</keyword>
<keyword evidence="10" id="KW-1185">Reference proteome</keyword>
<dbReference type="Gene3D" id="4.10.240.10">
    <property type="entry name" value="Zn(2)-C6 fungal-type DNA-binding domain"/>
    <property type="match status" value="1"/>
</dbReference>
<dbReference type="InterPro" id="IPR051430">
    <property type="entry name" value="Fungal_TF_Env_Response"/>
</dbReference>
<keyword evidence="4" id="KW-0238">DNA-binding</keyword>
<dbReference type="PANTHER" id="PTHR31944">
    <property type="entry name" value="HEME-RESPONSIVE ZINC FINGER TRANSCRIPTION FACTOR HAP1"/>
    <property type="match status" value="1"/>
</dbReference>
<evidence type="ECO:0000259" key="8">
    <source>
        <dbReference type="PROSITE" id="PS50048"/>
    </source>
</evidence>
<dbReference type="OrthoDB" id="4236860at2759"/>
<feature type="region of interest" description="Disordered" evidence="7">
    <location>
        <begin position="104"/>
        <end position="134"/>
    </location>
</feature>
<dbReference type="GO" id="GO:0008270">
    <property type="term" value="F:zinc ion binding"/>
    <property type="evidence" value="ECO:0007669"/>
    <property type="project" value="InterPro"/>
</dbReference>
<dbReference type="SUPFAM" id="SSF57701">
    <property type="entry name" value="Zn2/Cys6 DNA-binding domain"/>
    <property type="match status" value="1"/>
</dbReference>
<dbReference type="CDD" id="cd00067">
    <property type="entry name" value="GAL4"/>
    <property type="match status" value="1"/>
</dbReference>
<evidence type="ECO:0000256" key="5">
    <source>
        <dbReference type="ARBA" id="ARBA00023163"/>
    </source>
</evidence>
<evidence type="ECO:0000256" key="6">
    <source>
        <dbReference type="ARBA" id="ARBA00023242"/>
    </source>
</evidence>
<feature type="compositionally biased region" description="Basic and acidic residues" evidence="7">
    <location>
        <begin position="106"/>
        <end position="118"/>
    </location>
</feature>
<evidence type="ECO:0000256" key="1">
    <source>
        <dbReference type="ARBA" id="ARBA00022723"/>
    </source>
</evidence>
<evidence type="ECO:0000256" key="7">
    <source>
        <dbReference type="SAM" id="MobiDB-lite"/>
    </source>
</evidence>
<dbReference type="PROSITE" id="PS00463">
    <property type="entry name" value="ZN2_CY6_FUNGAL_1"/>
    <property type="match status" value="1"/>
</dbReference>
<dbReference type="EMBL" id="FXLY01000002">
    <property type="protein sequence ID" value="SMN18452.1"/>
    <property type="molecule type" value="Genomic_DNA"/>
</dbReference>
<dbReference type="PANTHER" id="PTHR31944:SF131">
    <property type="entry name" value="HEME-RESPONSIVE ZINC FINGER TRANSCRIPTION FACTOR HAP1"/>
    <property type="match status" value="1"/>
</dbReference>
<proteinExistence type="predicted"/>
<evidence type="ECO:0000313" key="9">
    <source>
        <dbReference type="EMBL" id="SMN18452.1"/>
    </source>
</evidence>
<feature type="compositionally biased region" description="Polar residues" evidence="7">
    <location>
        <begin position="38"/>
        <end position="47"/>
    </location>
</feature>
<accession>A0A1X7QYE5</accession>
<protein>
    <submittedName>
        <fullName evidence="9">Similar to Saccharomyces cerevisiae YHR056C RSC30 Component of the RSC chromatin remodeling complex</fullName>
    </submittedName>
</protein>
<evidence type="ECO:0000256" key="2">
    <source>
        <dbReference type="ARBA" id="ARBA00022833"/>
    </source>
</evidence>
<keyword evidence="2" id="KW-0862">Zinc</keyword>
<dbReference type="PROSITE" id="PS50048">
    <property type="entry name" value="ZN2_CY6_FUNGAL_2"/>
    <property type="match status" value="1"/>
</dbReference>
<dbReference type="Pfam" id="PF00172">
    <property type="entry name" value="Zn_clus"/>
    <property type="match status" value="1"/>
</dbReference>
<sequence length="1039" mass="120134">MEQTFRADPTPVNDRNKNITILSNGVTPLVPIPHQEGDSTTNSSSSKKPAKRTPACAQCRRRKIGCDRLRPFCSNCVKYHKERCIYPEEDLEAFNAYINQPAVHKNHNDTNHSDKSNDKSNNNNNNYNGNRTTFEVNSIVPGTNTIPLNNSVPPNFNDMSTTFSIQRMPMQAPGMAPSSSSSQFPVNTTMIQSDPNTQTGSRATTMSPMQTIPLNPTMQMMNNNNYNNTSNNSSVMKMEQQLKFHNVQNAPVYEPPVLVQLPVVESSKVVKPTKTKNTHHGHHHNMNVNINNLKSVAQPKNVVSMEDIGAYNTKTHMVRLLKAWERKQRTLPILNNDITDFSVMQSTYKQKDILLKEMKHLKYRFIELQKRRKKLFPQSVTKEASLMRIPIIPIPEAIVDTENDPNQKLINGKDDNKANQSIPQSYLGLIAPSEKLSVINLHLNNENRLRGDLLLKDTPNAVFTLNYMVNRDPFLVKYYNRLQTYIILNFKEQLTQYKQKQFNEANKRMGNSTVENNLLLRLINKLIKDMTSNNQQIKLESSGFNKFLLSIMEVESMDIKTFEEQLLSQFNKVYEDSPSNKFKNYFSEVSKFGILLIVLLLYLRDNNIGNDPEIEVLNRKLNHIINEVESVNDKMILLNDLSIVTFLSIKNLYHDMFEDNDRLNDVNNNRDIYLTQIFQSNMMTPDMKYSIYSNYIHRNIFIGNYPSLVTIEMLKSILPECEHVIDYKINEINFWEIEYKLLEIIQNRGSTNMASIQELMKYYTQFKHCEGKLMDYRGIPTINNGIHTILDYSNNNNIMKQSYYKSNLLINYYLLLQYESMKLHDKFNKVLQELINFIDLIISEQYNFKPLDNFSGSKTILNKRNLVILEIVCEILFSIGLRFASKVQNNNPVNNLQDNELNDVSVAMSVVKDKIRKILIKIIISIQRNTMNLSGGHRNIAKRLELKLLNFMKAYKEDTDNNLKLNNGIVLLTSSEINIFSEKVSSISQTIIQEDEDYTFHSEYKKIIENVQTDIETNNNDYGLTKDTFSSIFEAMFQK</sequence>
<dbReference type="InterPro" id="IPR001138">
    <property type="entry name" value="Zn2Cys6_DnaBD"/>
</dbReference>
<keyword evidence="5" id="KW-0804">Transcription</keyword>
<reference evidence="9 10" key="1">
    <citation type="submission" date="2017-04" db="EMBL/GenBank/DDBJ databases">
        <authorList>
            <person name="Afonso C.L."/>
            <person name="Miller P.J."/>
            <person name="Scott M.A."/>
            <person name="Spackman E."/>
            <person name="Goraichik I."/>
            <person name="Dimitrov K.M."/>
            <person name="Suarez D.L."/>
            <person name="Swayne D.E."/>
        </authorList>
    </citation>
    <scope>NUCLEOTIDE SEQUENCE [LARGE SCALE GENOMIC DNA]</scope>
</reference>
<dbReference type="SMART" id="SM00066">
    <property type="entry name" value="GAL4"/>
    <property type="match status" value="1"/>
</dbReference>
<dbReference type="GO" id="GO:0000978">
    <property type="term" value="F:RNA polymerase II cis-regulatory region sequence-specific DNA binding"/>
    <property type="evidence" value="ECO:0007669"/>
    <property type="project" value="TreeGrafter"/>
</dbReference>
<feature type="region of interest" description="Disordered" evidence="7">
    <location>
        <begin position="26"/>
        <end position="54"/>
    </location>
</feature>
<dbReference type="Proteomes" id="UP000196158">
    <property type="component" value="Unassembled WGS sequence"/>
</dbReference>
<feature type="domain" description="Zn(2)-C6 fungal-type" evidence="8">
    <location>
        <begin position="55"/>
        <end position="86"/>
    </location>
</feature>